<name>A0A1H8VZ38_9EURY</name>
<dbReference type="EMBL" id="FOCX01000044">
    <property type="protein sequence ID" value="SEP20533.1"/>
    <property type="molecule type" value="Genomic_DNA"/>
</dbReference>
<organism evidence="2 3">
    <name type="scientific">Halorientalis persicus</name>
    <dbReference type="NCBI Taxonomy" id="1367881"/>
    <lineage>
        <taxon>Archaea</taxon>
        <taxon>Methanobacteriati</taxon>
        <taxon>Methanobacteriota</taxon>
        <taxon>Stenosarchaea group</taxon>
        <taxon>Halobacteria</taxon>
        <taxon>Halobacteriales</taxon>
        <taxon>Haloarculaceae</taxon>
        <taxon>Halorientalis</taxon>
    </lineage>
</organism>
<gene>
    <name evidence="2" type="ORF">SAMN05216388_104422</name>
</gene>
<proteinExistence type="predicted"/>
<keyword evidence="3" id="KW-1185">Reference proteome</keyword>
<evidence type="ECO:0000313" key="2">
    <source>
        <dbReference type="EMBL" id="SEP20533.1"/>
    </source>
</evidence>
<sequence length="230" mass="24925">MAEYYSLFVPFYTDGLGQTTVAELLRTIRDCGYDLTEYRIGEIGEGDRRSGALAPADAGPLIEDAGVGVVSLSLDGFDLHFGVLSDSGETEPAMWLEGLDPEAFSEDVPLDVARARADTITDTIAELSVRVQPWAVVGTTIMLGDPLHPVPERKPPNTGVDKVAWVTVFGEAWCAELGGHDRLCATPAWEVRDLGDAGVLVRKGDLPPYRSARGQTMDTQVHPTDYVFDE</sequence>
<dbReference type="Proteomes" id="UP000198775">
    <property type="component" value="Unassembled WGS sequence"/>
</dbReference>
<reference evidence="3" key="1">
    <citation type="submission" date="2016-10" db="EMBL/GenBank/DDBJ databases">
        <authorList>
            <person name="Varghese N."/>
            <person name="Submissions S."/>
        </authorList>
    </citation>
    <scope>NUCLEOTIDE SEQUENCE [LARGE SCALE GENOMIC DNA]</scope>
    <source>
        <strain evidence="3">IBRC-M 10043</strain>
    </source>
</reference>
<dbReference type="RefSeq" id="WP_092664329.1">
    <property type="nucleotide sequence ID" value="NZ_FOCX01000044.1"/>
</dbReference>
<feature type="compositionally biased region" description="Polar residues" evidence="1">
    <location>
        <begin position="213"/>
        <end position="222"/>
    </location>
</feature>
<feature type="region of interest" description="Disordered" evidence="1">
    <location>
        <begin position="211"/>
        <end position="230"/>
    </location>
</feature>
<dbReference type="OrthoDB" id="238717at2157"/>
<evidence type="ECO:0000256" key="1">
    <source>
        <dbReference type="SAM" id="MobiDB-lite"/>
    </source>
</evidence>
<accession>A0A1H8VZ38</accession>
<evidence type="ECO:0000313" key="3">
    <source>
        <dbReference type="Proteomes" id="UP000198775"/>
    </source>
</evidence>
<protein>
    <submittedName>
        <fullName evidence="2">Uncharacterized protein</fullName>
    </submittedName>
</protein>
<dbReference type="AlphaFoldDB" id="A0A1H8VZ38"/>